<comment type="caution">
    <text evidence="10">The sequence shown here is derived from an EMBL/GenBank/DDBJ whole genome shotgun (WGS) entry which is preliminary data.</text>
</comment>
<proteinExistence type="inferred from homology"/>
<evidence type="ECO:0000313" key="11">
    <source>
        <dbReference type="Proteomes" id="UP000305238"/>
    </source>
</evidence>
<feature type="transmembrane region" description="Helical" evidence="8">
    <location>
        <begin position="259"/>
        <end position="279"/>
    </location>
</feature>
<feature type="transmembrane region" description="Helical" evidence="8">
    <location>
        <begin position="50"/>
        <end position="72"/>
    </location>
</feature>
<evidence type="ECO:0000256" key="2">
    <source>
        <dbReference type="ARBA" id="ARBA00010157"/>
    </source>
</evidence>
<feature type="transmembrane region" description="Helical" evidence="8">
    <location>
        <begin position="235"/>
        <end position="253"/>
    </location>
</feature>
<feature type="region of interest" description="Disordered" evidence="7">
    <location>
        <begin position="731"/>
        <end position="750"/>
    </location>
</feature>
<dbReference type="Pfam" id="PF03176">
    <property type="entry name" value="MMPL"/>
    <property type="match status" value="2"/>
</dbReference>
<evidence type="ECO:0000259" key="9">
    <source>
        <dbReference type="PROSITE" id="PS50156"/>
    </source>
</evidence>
<dbReference type="EMBL" id="VCKZ01000030">
    <property type="protein sequence ID" value="TMR41154.1"/>
    <property type="molecule type" value="Genomic_DNA"/>
</dbReference>
<feature type="transmembrane region" description="Helical" evidence="8">
    <location>
        <begin position="209"/>
        <end position="228"/>
    </location>
</feature>
<feature type="transmembrane region" description="Helical" evidence="8">
    <location>
        <begin position="401"/>
        <end position="419"/>
    </location>
</feature>
<dbReference type="PROSITE" id="PS50156">
    <property type="entry name" value="SSD"/>
    <property type="match status" value="1"/>
</dbReference>
<feature type="domain" description="SSD" evidence="9">
    <location>
        <begin position="232"/>
        <end position="357"/>
    </location>
</feature>
<dbReference type="InterPro" id="IPR004869">
    <property type="entry name" value="MMPL_dom"/>
</dbReference>
<keyword evidence="3" id="KW-1003">Cell membrane</keyword>
<feature type="compositionally biased region" description="Basic and acidic residues" evidence="7">
    <location>
        <begin position="1"/>
        <end position="17"/>
    </location>
</feature>
<feature type="transmembrane region" description="Helical" evidence="8">
    <location>
        <begin position="698"/>
        <end position="722"/>
    </location>
</feature>
<keyword evidence="11" id="KW-1185">Reference proteome</keyword>
<dbReference type="InterPro" id="IPR050545">
    <property type="entry name" value="Mycobact_MmpL"/>
</dbReference>
<feature type="transmembrane region" description="Helical" evidence="8">
    <location>
        <begin position="584"/>
        <end position="604"/>
    </location>
</feature>
<dbReference type="AlphaFoldDB" id="A0A5S4H8R2"/>
<dbReference type="Gene3D" id="1.20.1640.10">
    <property type="entry name" value="Multidrug efflux transporter AcrB transmembrane domain"/>
    <property type="match status" value="2"/>
</dbReference>
<comment type="similarity">
    <text evidence="2">Belongs to the resistance-nodulation-cell division (RND) (TC 2.A.6) family. MmpL subfamily.</text>
</comment>
<dbReference type="InterPro" id="IPR000731">
    <property type="entry name" value="SSD"/>
</dbReference>
<evidence type="ECO:0000256" key="5">
    <source>
        <dbReference type="ARBA" id="ARBA00022989"/>
    </source>
</evidence>
<evidence type="ECO:0000313" key="10">
    <source>
        <dbReference type="EMBL" id="TMR41154.1"/>
    </source>
</evidence>
<keyword evidence="6 8" id="KW-0472">Membrane</keyword>
<feature type="transmembrane region" description="Helical" evidence="8">
    <location>
        <begin position="306"/>
        <end position="326"/>
    </location>
</feature>
<keyword evidence="5 8" id="KW-1133">Transmembrane helix</keyword>
<evidence type="ECO:0000256" key="6">
    <source>
        <dbReference type="ARBA" id="ARBA00023136"/>
    </source>
</evidence>
<dbReference type="SUPFAM" id="SSF82866">
    <property type="entry name" value="Multidrug efflux transporter AcrB transmembrane domain"/>
    <property type="match status" value="2"/>
</dbReference>
<accession>A0A5S4H8R2</accession>
<reference evidence="10 11" key="1">
    <citation type="submission" date="2019-05" db="EMBL/GenBank/DDBJ databases">
        <title>Draft genome sequence of Actinomadura geliboluensis A8036.</title>
        <authorList>
            <person name="Saricaoglu S."/>
            <person name="Isik K."/>
        </authorList>
    </citation>
    <scope>NUCLEOTIDE SEQUENCE [LARGE SCALE GENOMIC DNA]</scope>
    <source>
        <strain evidence="10 11">A8036</strain>
    </source>
</reference>
<dbReference type="GO" id="GO:0005886">
    <property type="term" value="C:plasma membrane"/>
    <property type="evidence" value="ECO:0007669"/>
    <property type="project" value="UniProtKB-SubCell"/>
</dbReference>
<comment type="subcellular location">
    <subcellularLocation>
        <location evidence="1">Cell membrane</location>
        <topology evidence="1">Multi-pass membrane protein</topology>
    </subcellularLocation>
</comment>
<feature type="region of interest" description="Disordered" evidence="7">
    <location>
        <begin position="1"/>
        <end position="34"/>
    </location>
</feature>
<evidence type="ECO:0000256" key="4">
    <source>
        <dbReference type="ARBA" id="ARBA00022692"/>
    </source>
</evidence>
<name>A0A5S4H8R2_9ACTN</name>
<dbReference type="PANTHER" id="PTHR33406:SF11">
    <property type="entry name" value="MEMBRANE PROTEIN SCO6666-RELATED"/>
    <property type="match status" value="1"/>
</dbReference>
<feature type="transmembrane region" description="Helical" evidence="8">
    <location>
        <begin position="624"/>
        <end position="644"/>
    </location>
</feature>
<evidence type="ECO:0000256" key="8">
    <source>
        <dbReference type="SAM" id="Phobius"/>
    </source>
</evidence>
<feature type="transmembrane region" description="Helical" evidence="8">
    <location>
        <begin position="665"/>
        <end position="686"/>
    </location>
</feature>
<dbReference type="Proteomes" id="UP000305238">
    <property type="component" value="Unassembled WGS sequence"/>
</dbReference>
<dbReference type="OrthoDB" id="7051771at2"/>
<evidence type="ECO:0000256" key="1">
    <source>
        <dbReference type="ARBA" id="ARBA00004651"/>
    </source>
</evidence>
<feature type="transmembrane region" description="Helical" evidence="8">
    <location>
        <begin position="553"/>
        <end position="572"/>
    </location>
</feature>
<organism evidence="10 11">
    <name type="scientific">Actinomadura geliboluensis</name>
    <dbReference type="NCBI Taxonomy" id="882440"/>
    <lineage>
        <taxon>Bacteria</taxon>
        <taxon>Bacillati</taxon>
        <taxon>Actinomycetota</taxon>
        <taxon>Actinomycetes</taxon>
        <taxon>Streptosporangiales</taxon>
        <taxon>Thermomonosporaceae</taxon>
        <taxon>Actinomadura</taxon>
    </lineage>
</organism>
<keyword evidence="4 8" id="KW-0812">Transmembrane</keyword>
<protein>
    <submittedName>
        <fullName evidence="10">MMPL family transporter</fullName>
    </submittedName>
</protein>
<evidence type="ECO:0000256" key="7">
    <source>
        <dbReference type="SAM" id="MobiDB-lite"/>
    </source>
</evidence>
<feature type="transmembrane region" description="Helical" evidence="8">
    <location>
        <begin position="332"/>
        <end position="357"/>
    </location>
</feature>
<dbReference type="PANTHER" id="PTHR33406">
    <property type="entry name" value="MEMBRANE PROTEIN MJ1562-RELATED"/>
    <property type="match status" value="1"/>
</dbReference>
<sequence>MRDHPSPNRNRSSDPKEPRKRKGLENTAETPRTDGGLATLARFCHRRRRLVLLAWIAGVIAVAFVGFGYGAAPDNDFSGGDSPSAKAQQLIEEHFPEQQGDTLTLAIKAEKGIDDPAARRKIEGIIADLAGSPVTGPVVSPYQDENLVTDDRRIARTTIPLSDQEADKSEVKPLVDLVKDASGDGVTVGLGGYMAEKAETPPQGPTESVGIAAAAVILFIAFGSLVAMGLPIVTALMAIAAGLALTKLVGHLVPAPDFTVIFGAMIGLGVGIDYALFIVTRYKDALRDGDAPEGATVIAITTAGRAVLFAGTTVVIALLGLVVMGQRLMTGVAIATSITVLITMIAAVTLLPAFLGFTGHKINSLRLPRRASRRAEDADAPLQERRTLAERWAGVVQRRPLVAALLAGAILLVLAAPTLSMRLGQPDASVQPRDRSSYISHEILSEGFGPGYGAPLIFATEIDSPDADLRHVVAAVGGTEGIAYATPPRVSRDGRAATFMAFPTTGYQDEATADLVHELRDDVLPRTPGGEQVLVGGPNAGTIDAAEESGSRLPLMIAVVIAMSMVLLIALVRSVTIALQAAVMNLLSIGAAYGVVVAVVQWGWLGPAFGFPAAMPVTTWVPMMMFPVLFGLSMDYQVFLISRVREEYERSGDTRAAVARGLARTAKVITAAAAIMIAVFTTSLLGPDLAVKQGGLGMAVAVLIDATIVRLVLVPAVMELFGKSNWWMPGRRAPRRNPAPSTEIGEEIRV</sequence>
<gene>
    <name evidence="10" type="ORF">ETD96_07015</name>
</gene>
<evidence type="ECO:0000256" key="3">
    <source>
        <dbReference type="ARBA" id="ARBA00022475"/>
    </source>
</evidence>